<proteinExistence type="predicted"/>
<organism evidence="2 3">
    <name type="scientific">Flavobacterium agri</name>
    <dbReference type="NCBI Taxonomy" id="2743471"/>
    <lineage>
        <taxon>Bacteria</taxon>
        <taxon>Pseudomonadati</taxon>
        <taxon>Bacteroidota</taxon>
        <taxon>Flavobacteriia</taxon>
        <taxon>Flavobacteriales</taxon>
        <taxon>Flavobacteriaceae</taxon>
        <taxon>Flavobacterium</taxon>
    </lineage>
</organism>
<evidence type="ECO:0000313" key="2">
    <source>
        <dbReference type="EMBL" id="NYA72330.1"/>
    </source>
</evidence>
<gene>
    <name evidence="2" type="ORF">HZF10_15475</name>
</gene>
<dbReference type="AlphaFoldDB" id="A0A7Y9C6P5"/>
<dbReference type="InterPro" id="IPR021521">
    <property type="entry name" value="DUF3185"/>
</dbReference>
<sequence length="65" mass="6812">MKTAKVIGIVLLIVGIGLIAYGINHMNTTESEIKDFFGKKDTTGMFSAILGAIVAIAGGAMTLRK</sequence>
<protein>
    <submittedName>
        <fullName evidence="2">DUF3185 family protein</fullName>
    </submittedName>
</protein>
<feature type="transmembrane region" description="Helical" evidence="1">
    <location>
        <begin position="44"/>
        <end position="63"/>
    </location>
</feature>
<keyword evidence="1" id="KW-0472">Membrane</keyword>
<keyword evidence="1" id="KW-1133">Transmembrane helix</keyword>
<reference evidence="2 3" key="1">
    <citation type="submission" date="2020-07" db="EMBL/GenBank/DDBJ databases">
        <authorList>
            <person name="Sun Q."/>
        </authorList>
    </citation>
    <scope>NUCLEOTIDE SEQUENCE [LARGE SCALE GENOMIC DNA]</scope>
    <source>
        <strain evidence="2 3">MAH-1</strain>
    </source>
</reference>
<dbReference type="EMBL" id="JACBJI010000007">
    <property type="protein sequence ID" value="NYA72330.1"/>
    <property type="molecule type" value="Genomic_DNA"/>
</dbReference>
<dbReference type="RefSeq" id="WP_176007134.1">
    <property type="nucleotide sequence ID" value="NZ_JABWMI010000018.1"/>
</dbReference>
<dbReference type="Pfam" id="PF11381">
    <property type="entry name" value="DUF3185"/>
    <property type="match status" value="1"/>
</dbReference>
<name>A0A7Y9C6P5_9FLAO</name>
<evidence type="ECO:0000256" key="1">
    <source>
        <dbReference type="SAM" id="Phobius"/>
    </source>
</evidence>
<accession>A0A7Y9C6P5</accession>
<dbReference type="Proteomes" id="UP000535020">
    <property type="component" value="Unassembled WGS sequence"/>
</dbReference>
<feature type="transmembrane region" description="Helical" evidence="1">
    <location>
        <begin position="7"/>
        <end position="24"/>
    </location>
</feature>
<keyword evidence="1" id="KW-0812">Transmembrane</keyword>
<keyword evidence="3" id="KW-1185">Reference proteome</keyword>
<evidence type="ECO:0000313" key="3">
    <source>
        <dbReference type="Proteomes" id="UP000535020"/>
    </source>
</evidence>
<comment type="caution">
    <text evidence="2">The sequence shown here is derived from an EMBL/GenBank/DDBJ whole genome shotgun (WGS) entry which is preliminary data.</text>
</comment>